<dbReference type="Proteomes" id="UP000590964">
    <property type="component" value="Unassembled WGS sequence"/>
</dbReference>
<protein>
    <recommendedName>
        <fullName evidence="3">RecF/RecN/SMC N-terminal domain-containing protein</fullName>
    </recommendedName>
</protein>
<proteinExistence type="predicted"/>
<accession>A0A7J4JTQ0</accession>
<dbReference type="Gene3D" id="3.40.50.300">
    <property type="entry name" value="P-loop containing nucleotide triphosphate hydrolases"/>
    <property type="match status" value="1"/>
</dbReference>
<evidence type="ECO:0000313" key="2">
    <source>
        <dbReference type="Proteomes" id="UP000590964"/>
    </source>
</evidence>
<name>A0A7J4JTQ0_9ARCH</name>
<reference evidence="2" key="1">
    <citation type="journal article" date="2020" name="bioRxiv">
        <title>A rank-normalized archaeal taxonomy based on genome phylogeny resolves widespread incomplete and uneven classifications.</title>
        <authorList>
            <person name="Rinke C."/>
            <person name="Chuvochina M."/>
            <person name="Mussig A.J."/>
            <person name="Chaumeil P.-A."/>
            <person name="Waite D.W."/>
            <person name="Whitman W.B."/>
            <person name="Parks D.H."/>
            <person name="Hugenholtz P."/>
        </authorList>
    </citation>
    <scope>NUCLEOTIDE SEQUENCE [LARGE SCALE GENOMIC DNA]</scope>
</reference>
<gene>
    <name evidence="1" type="ORF">HA222_00715</name>
</gene>
<comment type="caution">
    <text evidence="1">The sequence shown here is derived from an EMBL/GenBank/DDBJ whole genome shotgun (WGS) entry which is preliminary data.</text>
</comment>
<dbReference type="InterPro" id="IPR027417">
    <property type="entry name" value="P-loop_NTPase"/>
</dbReference>
<evidence type="ECO:0000313" key="1">
    <source>
        <dbReference type="EMBL" id="HIH21171.1"/>
    </source>
</evidence>
<evidence type="ECO:0008006" key="3">
    <source>
        <dbReference type="Google" id="ProtNLM"/>
    </source>
</evidence>
<dbReference type="AlphaFoldDB" id="A0A7J4JTQ0"/>
<dbReference type="EMBL" id="DUFW01000009">
    <property type="protein sequence ID" value="HIH21171.1"/>
    <property type="molecule type" value="Genomic_DNA"/>
</dbReference>
<organism evidence="1 2">
    <name type="scientific">Candidatus Iainarchaeum sp</name>
    <dbReference type="NCBI Taxonomy" id="3101447"/>
    <lineage>
        <taxon>Archaea</taxon>
        <taxon>Candidatus Iainarchaeota</taxon>
        <taxon>Candidatus Iainarchaeia</taxon>
        <taxon>Candidatus Iainarchaeales</taxon>
        <taxon>Candidatus Iainarchaeaceae</taxon>
        <taxon>Candidatus Iainarchaeum</taxon>
    </lineage>
</organism>
<sequence length="52" mass="5507">MVKQISKESQFIAITHNDVVIKQADQLIGVALNKQKSSVIGLNLSKASQAGG</sequence>